<feature type="binding site" evidence="8">
    <location>
        <position position="30"/>
    </location>
    <ligand>
        <name>substrate</name>
    </ligand>
</feature>
<keyword evidence="4 8" id="KW-0460">Magnesium</keyword>
<dbReference type="Proteomes" id="UP001157186">
    <property type="component" value="Unassembled WGS sequence"/>
</dbReference>
<dbReference type="HAMAP" id="MF_00917">
    <property type="entry name" value="QueE"/>
    <property type="match status" value="1"/>
</dbReference>
<feature type="binding site" evidence="8">
    <location>
        <position position="97"/>
    </location>
    <ligand>
        <name>S-adenosyl-L-methionine</name>
        <dbReference type="ChEBI" id="CHEBI:59789"/>
    </ligand>
</feature>
<keyword evidence="1 8" id="KW-0004">4Fe-4S</keyword>
<gene>
    <name evidence="10" type="primary">ygcF</name>
    <name evidence="8" type="synonym">queE</name>
    <name evidence="10" type="ORF">tinsulaeT_00860</name>
</gene>
<evidence type="ECO:0000259" key="9">
    <source>
        <dbReference type="PROSITE" id="PS51918"/>
    </source>
</evidence>
<comment type="caution">
    <text evidence="10">The sequence shown here is derived from an EMBL/GenBank/DDBJ whole genome shotgun (WGS) entry which is preliminary data.</text>
</comment>
<dbReference type="SFLD" id="SFLDS00029">
    <property type="entry name" value="Radical_SAM"/>
    <property type="match status" value="1"/>
</dbReference>
<feature type="binding site" evidence="8">
    <location>
        <position position="43"/>
    </location>
    <ligand>
        <name>Mg(2+)</name>
        <dbReference type="ChEBI" id="CHEBI:18420"/>
    </ligand>
</feature>
<dbReference type="InterPro" id="IPR058240">
    <property type="entry name" value="rSAM_sf"/>
</dbReference>
<comment type="caution">
    <text evidence="8">Lacks conserved residue(s) required for the propagation of feature annotation.</text>
</comment>
<name>A0ABQ6GRG0_9GAMM</name>
<dbReference type="InterPro" id="IPR024924">
    <property type="entry name" value="7-CO-7-deazaguanine_synth-like"/>
</dbReference>
<organism evidence="10 11">
    <name type="scientific">Thalassotalea insulae</name>
    <dbReference type="NCBI Taxonomy" id="2056778"/>
    <lineage>
        <taxon>Bacteria</taxon>
        <taxon>Pseudomonadati</taxon>
        <taxon>Pseudomonadota</taxon>
        <taxon>Gammaproteobacteria</taxon>
        <taxon>Alteromonadales</taxon>
        <taxon>Colwelliaceae</taxon>
        <taxon>Thalassotalea</taxon>
    </lineage>
</organism>
<evidence type="ECO:0000256" key="6">
    <source>
        <dbReference type="ARBA" id="ARBA00023014"/>
    </source>
</evidence>
<keyword evidence="5 8" id="KW-0408">Iron</keyword>
<dbReference type="EC" id="4.3.99.3" evidence="8"/>
<dbReference type="NCBIfam" id="TIGR04322">
    <property type="entry name" value="rSAM_QueE_Ecoli"/>
    <property type="match status" value="1"/>
</dbReference>
<evidence type="ECO:0000256" key="8">
    <source>
        <dbReference type="HAMAP-Rule" id="MF_00917"/>
    </source>
</evidence>
<feature type="domain" description="Radical SAM core" evidence="9">
    <location>
        <begin position="21"/>
        <end position="225"/>
    </location>
</feature>
<comment type="cofactor">
    <cofactor evidence="8">
        <name>S-adenosyl-L-methionine</name>
        <dbReference type="ChEBI" id="CHEBI:59789"/>
    </cofactor>
    <text evidence="8">Binds 1 S-adenosyl-L-methionine per subunit.</text>
</comment>
<dbReference type="Gene3D" id="3.20.20.70">
    <property type="entry name" value="Aldolase class I"/>
    <property type="match status" value="1"/>
</dbReference>
<dbReference type="EMBL" id="BSST01000001">
    <property type="protein sequence ID" value="GLX76746.1"/>
    <property type="molecule type" value="Genomic_DNA"/>
</dbReference>
<evidence type="ECO:0000256" key="3">
    <source>
        <dbReference type="ARBA" id="ARBA00022723"/>
    </source>
</evidence>
<dbReference type="InterPro" id="IPR007197">
    <property type="entry name" value="rSAM"/>
</dbReference>
<dbReference type="PIRSF" id="PIRSF000370">
    <property type="entry name" value="QueE"/>
    <property type="match status" value="1"/>
</dbReference>
<evidence type="ECO:0000256" key="4">
    <source>
        <dbReference type="ARBA" id="ARBA00022842"/>
    </source>
</evidence>
<comment type="cofactor">
    <cofactor evidence="8">
        <name>Mg(2+)</name>
        <dbReference type="ChEBI" id="CHEBI:18420"/>
    </cofactor>
</comment>
<feature type="binding site" evidence="8">
    <location>
        <position position="95"/>
    </location>
    <ligand>
        <name>substrate</name>
    </ligand>
</feature>
<reference evidence="10 11" key="1">
    <citation type="submission" date="2023-03" db="EMBL/GenBank/DDBJ databases">
        <title>Draft genome sequence of Thalassotalea insulae KCTC 62186T.</title>
        <authorList>
            <person name="Sawabe T."/>
        </authorList>
    </citation>
    <scope>NUCLEOTIDE SEQUENCE [LARGE SCALE GENOMIC DNA]</scope>
    <source>
        <strain evidence="10 11">KCTC 62186</strain>
    </source>
</reference>
<dbReference type="PANTHER" id="PTHR42836:SF1">
    <property type="entry name" value="7-CARBOXY-7-DEAZAGUANINE SYNTHASE"/>
    <property type="match status" value="1"/>
</dbReference>
<dbReference type="SUPFAM" id="SSF102114">
    <property type="entry name" value="Radical SAM enzymes"/>
    <property type="match status" value="1"/>
</dbReference>
<evidence type="ECO:0000313" key="10">
    <source>
        <dbReference type="EMBL" id="GLX76746.1"/>
    </source>
</evidence>
<sequence>MNTTSYKINELFETIQGEGSFTGQPSIFIRLQGCPVGCSWCDTKHTWEIDLDQQIPAAQMLAKSQETEAWSALSPIEILKVFNEQGFQAKHIVITGGEPCMVDLVPLCSALEQAGYSCQIETSGTFEVLTTANCWVTVSPKVKMKGGYPILTSAMQRANEIKHPVATEQHVDDLLALIAEHQINDTPIYLQPISQKKRATELAIHTCIKHNWRLSVQVHKYIGIE</sequence>
<evidence type="ECO:0000313" key="11">
    <source>
        <dbReference type="Proteomes" id="UP001157186"/>
    </source>
</evidence>
<keyword evidence="3 8" id="KW-0479">Metal-binding</keyword>
<dbReference type="PROSITE" id="PS51918">
    <property type="entry name" value="RADICAL_SAM"/>
    <property type="match status" value="1"/>
</dbReference>
<comment type="function">
    <text evidence="8">Catalyzes the complex heterocyclic radical-mediated conversion of 6-carboxy-5,6,7,8-tetrahydropterin (CPH4) to 7-carboxy-7-deazaguanine (CDG), a step common to the biosynthetic pathways of all 7-deazapurine-containing compounds.</text>
</comment>
<feature type="binding site" evidence="8">
    <location>
        <begin position="15"/>
        <end position="17"/>
    </location>
    <ligand>
        <name>substrate</name>
    </ligand>
</feature>
<feature type="binding site" evidence="8">
    <location>
        <begin position="40"/>
        <end position="42"/>
    </location>
    <ligand>
        <name>S-adenosyl-L-methionine</name>
        <dbReference type="ChEBI" id="CHEBI:59789"/>
    </ligand>
</feature>
<comment type="subunit">
    <text evidence="8">Homodimer.</text>
</comment>
<evidence type="ECO:0000256" key="5">
    <source>
        <dbReference type="ARBA" id="ARBA00023004"/>
    </source>
</evidence>
<evidence type="ECO:0000256" key="1">
    <source>
        <dbReference type="ARBA" id="ARBA00022485"/>
    </source>
</evidence>
<dbReference type="Pfam" id="PF04055">
    <property type="entry name" value="Radical_SAM"/>
    <property type="match status" value="1"/>
</dbReference>
<comment type="similarity">
    <text evidence="8">Belongs to the radical SAM superfamily. 7-carboxy-7-deazaguanine synthase family.</text>
</comment>
<keyword evidence="7 8" id="KW-0456">Lyase</keyword>
<proteinExistence type="inferred from homology"/>
<comment type="pathway">
    <text evidence="8">Purine metabolism; 7-cyano-7-deazaguanine biosynthesis.</text>
</comment>
<keyword evidence="11" id="KW-1185">Reference proteome</keyword>
<comment type="catalytic activity">
    <reaction evidence="8">
        <text>6-carboxy-5,6,7,8-tetrahydropterin + H(+) = 7-carboxy-7-carbaguanine + NH4(+)</text>
        <dbReference type="Rhea" id="RHEA:27974"/>
        <dbReference type="ChEBI" id="CHEBI:15378"/>
        <dbReference type="ChEBI" id="CHEBI:28938"/>
        <dbReference type="ChEBI" id="CHEBI:61032"/>
        <dbReference type="ChEBI" id="CHEBI:61036"/>
        <dbReference type="EC" id="4.3.99.3"/>
    </reaction>
</comment>
<dbReference type="RefSeq" id="WP_284242536.1">
    <property type="nucleotide sequence ID" value="NZ_BSST01000001.1"/>
</dbReference>
<dbReference type="InterPro" id="IPR027609">
    <property type="entry name" value="rSAM_QueE_proteobac"/>
</dbReference>
<dbReference type="PANTHER" id="PTHR42836">
    <property type="entry name" value="7-CARBOXY-7-DEAZAGUANINE SYNTHASE"/>
    <property type="match status" value="1"/>
</dbReference>
<keyword evidence="8" id="KW-0671">Queuosine biosynthesis</keyword>
<keyword evidence="2 8" id="KW-0949">S-adenosyl-L-methionine</keyword>
<keyword evidence="6 8" id="KW-0411">Iron-sulfur</keyword>
<feature type="binding site" evidence="8">
    <location>
        <position position="38"/>
    </location>
    <ligand>
        <name>[4Fe-4S] cluster</name>
        <dbReference type="ChEBI" id="CHEBI:49883"/>
        <note>4Fe-4S-S-AdoMet</note>
    </ligand>
</feature>
<dbReference type="InterPro" id="IPR013785">
    <property type="entry name" value="Aldolase_TIM"/>
</dbReference>
<protein>
    <recommendedName>
        <fullName evidence="8">7-carboxy-7-deazaguanine synthase</fullName>
        <shortName evidence="8">CDG synthase</shortName>
        <ecNumber evidence="8">4.3.99.3</ecNumber>
    </recommendedName>
    <alternativeName>
        <fullName evidence="8">Queuosine biosynthesis protein QueE</fullName>
    </alternativeName>
</protein>
<accession>A0ABQ6GRG0</accession>
<feature type="binding site" evidence="8">
    <location>
        <begin position="139"/>
        <end position="141"/>
    </location>
    <ligand>
        <name>S-adenosyl-L-methionine</name>
        <dbReference type="ChEBI" id="CHEBI:59789"/>
    </ligand>
</feature>
<evidence type="ECO:0000256" key="2">
    <source>
        <dbReference type="ARBA" id="ARBA00022691"/>
    </source>
</evidence>
<comment type="cofactor">
    <cofactor evidence="8">
        <name>[4Fe-4S] cluster</name>
        <dbReference type="ChEBI" id="CHEBI:49883"/>
    </cofactor>
    <text evidence="8">Binds 1 [4Fe-4S] cluster. The cluster is coordinated with 3 cysteines and an exchangeable S-adenosyl-L-methionine.</text>
</comment>
<feature type="binding site" evidence="8">
    <location>
        <position position="34"/>
    </location>
    <ligand>
        <name>[4Fe-4S] cluster</name>
        <dbReference type="ChEBI" id="CHEBI:49883"/>
        <note>4Fe-4S-S-AdoMet</note>
    </ligand>
</feature>
<evidence type="ECO:0000256" key="7">
    <source>
        <dbReference type="ARBA" id="ARBA00023239"/>
    </source>
</evidence>
<feature type="binding site" evidence="8">
    <location>
        <position position="41"/>
    </location>
    <ligand>
        <name>[4Fe-4S] cluster</name>
        <dbReference type="ChEBI" id="CHEBI:49883"/>
        <note>4Fe-4S-S-AdoMet</note>
    </ligand>
</feature>